<dbReference type="SUPFAM" id="SSF55785">
    <property type="entry name" value="PYP-like sensor domain (PAS domain)"/>
    <property type="match status" value="1"/>
</dbReference>
<dbReference type="SMART" id="SM00448">
    <property type="entry name" value="REC"/>
    <property type="match status" value="1"/>
</dbReference>
<feature type="domain" description="PAS" evidence="5">
    <location>
        <begin position="162"/>
        <end position="207"/>
    </location>
</feature>
<dbReference type="Pfam" id="PF08448">
    <property type="entry name" value="PAS_4"/>
    <property type="match status" value="1"/>
</dbReference>
<dbReference type="Proteomes" id="UP001321018">
    <property type="component" value="Unassembled WGS sequence"/>
</dbReference>
<dbReference type="AlphaFoldDB" id="A0AAP2YZ06"/>
<dbReference type="GO" id="GO:0000160">
    <property type="term" value="P:phosphorelay signal transduction system"/>
    <property type="evidence" value="ECO:0007669"/>
    <property type="project" value="InterPro"/>
</dbReference>
<dbReference type="Gene3D" id="3.30.450.20">
    <property type="entry name" value="PAS domain"/>
    <property type="match status" value="1"/>
</dbReference>
<dbReference type="InterPro" id="IPR001789">
    <property type="entry name" value="Sig_transdc_resp-reg_receiver"/>
</dbReference>
<comment type="caution">
    <text evidence="6">The sequence shown here is derived from an EMBL/GenBank/DDBJ whole genome shotgun (WGS) entry which is preliminary data.</text>
</comment>
<keyword evidence="1 2" id="KW-0597">Phosphoprotein</keyword>
<dbReference type="InterPro" id="IPR013656">
    <property type="entry name" value="PAS_4"/>
</dbReference>
<dbReference type="SMART" id="SM00091">
    <property type="entry name" value="PAS"/>
    <property type="match status" value="1"/>
</dbReference>
<dbReference type="PANTHER" id="PTHR44591:SF25">
    <property type="entry name" value="CHEMOTAXIS TWO-COMPONENT RESPONSE REGULATOR"/>
    <property type="match status" value="1"/>
</dbReference>
<dbReference type="PROSITE" id="PS50112">
    <property type="entry name" value="PAS"/>
    <property type="match status" value="1"/>
</dbReference>
<dbReference type="Gene3D" id="3.40.50.2300">
    <property type="match status" value="1"/>
</dbReference>
<organism evidence="6 7">
    <name type="scientific">Natronoglomus mannanivorans</name>
    <dbReference type="NCBI Taxonomy" id="2979990"/>
    <lineage>
        <taxon>Archaea</taxon>
        <taxon>Methanobacteriati</taxon>
        <taxon>Methanobacteriota</taxon>
        <taxon>Stenosarchaea group</taxon>
        <taxon>Halobacteria</taxon>
        <taxon>Halobacteriales</taxon>
        <taxon>Natrialbaceae</taxon>
        <taxon>Natronoglomus</taxon>
    </lineage>
</organism>
<dbReference type="InterPro" id="IPR000014">
    <property type="entry name" value="PAS"/>
</dbReference>
<sequence length="287" mass="31862">MPSSEDSIDVVCVDDNASLADLTATFLERHDDVFDARAETDAKAVLERLEGGGGGSKTAESPRETEDETGSEQSPIDCIVSDYDMPDIDGIEFLEAVRTFDSDIPFILFTGKGSEEIASEAISADVTDYLQKQASTDQYLVLANRVRNAVESYRAQRALEDSELLFDAIFEDPTTLIGVLEPDGTLTNANRTALEFVGATRSELQGEPFWELPWWNHSEELQANVWEWIRRAADGEYVEYEASHYDVDDERVVISGTIRPVTRGDDVVALIAEGRPNDAEGRDRIRL</sequence>
<feature type="domain" description="Response regulatory" evidence="4">
    <location>
        <begin position="9"/>
        <end position="147"/>
    </location>
</feature>
<name>A0AAP2YZ06_9EURY</name>
<evidence type="ECO:0000256" key="1">
    <source>
        <dbReference type="ARBA" id="ARBA00022553"/>
    </source>
</evidence>
<feature type="modified residue" description="4-aspartylphosphate" evidence="2">
    <location>
        <position position="82"/>
    </location>
</feature>
<dbReference type="PANTHER" id="PTHR44591">
    <property type="entry name" value="STRESS RESPONSE REGULATOR PROTEIN 1"/>
    <property type="match status" value="1"/>
</dbReference>
<dbReference type="EMBL" id="JAOPKA010000005">
    <property type="protein sequence ID" value="MCU4741915.1"/>
    <property type="molecule type" value="Genomic_DNA"/>
</dbReference>
<evidence type="ECO:0000313" key="7">
    <source>
        <dbReference type="Proteomes" id="UP001321018"/>
    </source>
</evidence>
<dbReference type="CDD" id="cd00156">
    <property type="entry name" value="REC"/>
    <property type="match status" value="1"/>
</dbReference>
<dbReference type="NCBIfam" id="TIGR00229">
    <property type="entry name" value="sensory_box"/>
    <property type="match status" value="1"/>
</dbReference>
<dbReference type="InterPro" id="IPR035965">
    <property type="entry name" value="PAS-like_dom_sf"/>
</dbReference>
<evidence type="ECO:0000259" key="4">
    <source>
        <dbReference type="PROSITE" id="PS50110"/>
    </source>
</evidence>
<gene>
    <name evidence="6" type="ORF">OB960_10955</name>
</gene>
<dbReference type="RefSeq" id="WP_338003741.1">
    <property type="nucleotide sequence ID" value="NZ_JAOPKA010000005.1"/>
</dbReference>
<evidence type="ECO:0000259" key="5">
    <source>
        <dbReference type="PROSITE" id="PS50112"/>
    </source>
</evidence>
<dbReference type="InterPro" id="IPR050595">
    <property type="entry name" value="Bact_response_regulator"/>
</dbReference>
<dbReference type="PROSITE" id="PS50110">
    <property type="entry name" value="RESPONSE_REGULATORY"/>
    <property type="match status" value="1"/>
</dbReference>
<reference evidence="6" key="1">
    <citation type="submission" date="2022-09" db="EMBL/GenBank/DDBJ databases">
        <title>Enrichment on poylsaccharides allowed isolation of novel metabolic and taxonomic groups of Haloarchaea.</title>
        <authorList>
            <person name="Sorokin D.Y."/>
            <person name="Elcheninov A.G."/>
            <person name="Khizhniak T.V."/>
            <person name="Kolganova T.V."/>
            <person name="Kublanov I.V."/>
        </authorList>
    </citation>
    <scope>NUCLEOTIDE SEQUENCE</scope>
    <source>
        <strain evidence="6">AArc-xg1-1</strain>
    </source>
</reference>
<evidence type="ECO:0000256" key="2">
    <source>
        <dbReference type="PROSITE-ProRule" id="PRU00169"/>
    </source>
</evidence>
<evidence type="ECO:0000256" key="3">
    <source>
        <dbReference type="SAM" id="MobiDB-lite"/>
    </source>
</evidence>
<protein>
    <submittedName>
        <fullName evidence="6">Response regulator</fullName>
    </submittedName>
</protein>
<dbReference type="CDD" id="cd00130">
    <property type="entry name" value="PAS"/>
    <property type="match status" value="1"/>
</dbReference>
<evidence type="ECO:0000313" key="6">
    <source>
        <dbReference type="EMBL" id="MCU4741915.1"/>
    </source>
</evidence>
<dbReference type="SUPFAM" id="SSF52172">
    <property type="entry name" value="CheY-like"/>
    <property type="match status" value="1"/>
</dbReference>
<accession>A0AAP2YZ06</accession>
<proteinExistence type="predicted"/>
<dbReference type="InterPro" id="IPR011006">
    <property type="entry name" value="CheY-like_superfamily"/>
</dbReference>
<feature type="region of interest" description="Disordered" evidence="3">
    <location>
        <begin position="47"/>
        <end position="74"/>
    </location>
</feature>
<dbReference type="Pfam" id="PF00072">
    <property type="entry name" value="Response_reg"/>
    <property type="match status" value="1"/>
</dbReference>